<evidence type="ECO:0000256" key="1">
    <source>
        <dbReference type="ARBA" id="ARBA00010154"/>
    </source>
</evidence>
<dbReference type="Pfam" id="PF00908">
    <property type="entry name" value="dTDP_sugar_isom"/>
    <property type="match status" value="1"/>
</dbReference>
<dbReference type="AlphaFoldDB" id="A0A6N7ZG85"/>
<evidence type="ECO:0000313" key="4">
    <source>
        <dbReference type="EMBL" id="MTG88446.1"/>
    </source>
</evidence>
<sequence>MNARELTVPGAWELTPRQHADERGVFLEWFKASVLREATGRALDLAQANASVSAAGVVRGVHYADVPPGQAKYVTCVAGSVLDVVVDLRVGSPTFGHWDAVTLDTHERRAVFLPEGVGHAFMALEDGATVVYLCSSGYAPEREHGVDPTDRDLAIAWPTSGPDGRVLVPSFSAKDAAAPSLRAALEAGALPRADEVDAYVRTLGR</sequence>
<dbReference type="InterPro" id="IPR014710">
    <property type="entry name" value="RmlC-like_jellyroll"/>
</dbReference>
<evidence type="ECO:0000313" key="5">
    <source>
        <dbReference type="Proteomes" id="UP000440668"/>
    </source>
</evidence>
<evidence type="ECO:0000256" key="2">
    <source>
        <dbReference type="PIRSR" id="PIRSR600888-1"/>
    </source>
</evidence>
<dbReference type="RefSeq" id="WP_155098548.1">
    <property type="nucleotide sequence ID" value="NZ_WMKA01000008.1"/>
</dbReference>
<dbReference type="PANTHER" id="PTHR21047:SF2">
    <property type="entry name" value="THYMIDINE DIPHOSPHO-4-KETO-RHAMNOSE 3,5-EPIMERASE"/>
    <property type="match status" value="1"/>
</dbReference>
<protein>
    <submittedName>
        <fullName evidence="4">dTDP-4-dehydrorhamnose 3,5-epimerase</fullName>
    </submittedName>
</protein>
<gene>
    <name evidence="4" type="ORF">GJV82_05715</name>
</gene>
<name>A0A6N7ZG85_9MICO</name>
<feature type="active site" description="Proton acceptor" evidence="2">
    <location>
        <position position="62"/>
    </location>
</feature>
<dbReference type="EMBL" id="WMKA01000008">
    <property type="protein sequence ID" value="MTG88446.1"/>
    <property type="molecule type" value="Genomic_DNA"/>
</dbReference>
<accession>A0A6N7ZG85</accession>
<dbReference type="CDD" id="cd00438">
    <property type="entry name" value="cupin_RmlC"/>
    <property type="match status" value="1"/>
</dbReference>
<dbReference type="InterPro" id="IPR011051">
    <property type="entry name" value="RmlC_Cupin_sf"/>
</dbReference>
<dbReference type="GO" id="GO:0008830">
    <property type="term" value="F:dTDP-4-dehydrorhamnose 3,5-epimerase activity"/>
    <property type="evidence" value="ECO:0007669"/>
    <property type="project" value="InterPro"/>
</dbReference>
<dbReference type="SUPFAM" id="SSF51182">
    <property type="entry name" value="RmlC-like cupins"/>
    <property type="match status" value="1"/>
</dbReference>
<feature type="active site" description="Proton donor" evidence="2">
    <location>
        <position position="132"/>
    </location>
</feature>
<comment type="similarity">
    <text evidence="1">Belongs to the dTDP-4-dehydrorhamnose 3,5-epimerase family.</text>
</comment>
<feature type="site" description="Participates in a stacking interaction with the thymidine ring of dTDP-4-oxo-6-deoxyglucose" evidence="3">
    <location>
        <position position="138"/>
    </location>
</feature>
<reference evidence="4 5" key="1">
    <citation type="submission" date="2019-11" db="EMBL/GenBank/DDBJ databases">
        <title>Cellulosimicrobium composti sp. nov. isolated from a compost.</title>
        <authorList>
            <person name="Yang Y."/>
        </authorList>
    </citation>
    <scope>NUCLEOTIDE SEQUENCE [LARGE SCALE GENOMIC DNA]</scope>
    <source>
        <strain evidence="4 5">BIT-GX5</strain>
    </source>
</reference>
<dbReference type="GO" id="GO:0000271">
    <property type="term" value="P:polysaccharide biosynthetic process"/>
    <property type="evidence" value="ECO:0007669"/>
    <property type="project" value="TreeGrafter"/>
</dbReference>
<evidence type="ECO:0000256" key="3">
    <source>
        <dbReference type="PIRSR" id="PIRSR600888-3"/>
    </source>
</evidence>
<dbReference type="InterPro" id="IPR000888">
    <property type="entry name" value="RmlC-like"/>
</dbReference>
<proteinExistence type="inferred from homology"/>
<dbReference type="PANTHER" id="PTHR21047">
    <property type="entry name" value="DTDP-6-DEOXY-D-GLUCOSE-3,5 EPIMERASE"/>
    <property type="match status" value="1"/>
</dbReference>
<dbReference type="Proteomes" id="UP000440668">
    <property type="component" value="Unassembled WGS sequence"/>
</dbReference>
<dbReference type="Gene3D" id="2.60.120.10">
    <property type="entry name" value="Jelly Rolls"/>
    <property type="match status" value="1"/>
</dbReference>
<organism evidence="4 5">
    <name type="scientific">Cellulosimicrobium composti</name>
    <dbReference type="NCBI Taxonomy" id="2672572"/>
    <lineage>
        <taxon>Bacteria</taxon>
        <taxon>Bacillati</taxon>
        <taxon>Actinomycetota</taxon>
        <taxon>Actinomycetes</taxon>
        <taxon>Micrococcales</taxon>
        <taxon>Promicromonosporaceae</taxon>
        <taxon>Cellulosimicrobium</taxon>
    </lineage>
</organism>
<dbReference type="GO" id="GO:0005829">
    <property type="term" value="C:cytosol"/>
    <property type="evidence" value="ECO:0007669"/>
    <property type="project" value="TreeGrafter"/>
</dbReference>
<dbReference type="GO" id="GO:0019305">
    <property type="term" value="P:dTDP-rhamnose biosynthetic process"/>
    <property type="evidence" value="ECO:0007669"/>
    <property type="project" value="TreeGrafter"/>
</dbReference>
<comment type="caution">
    <text evidence="4">The sequence shown here is derived from an EMBL/GenBank/DDBJ whole genome shotgun (WGS) entry which is preliminary data.</text>
</comment>